<dbReference type="InterPro" id="IPR008007">
    <property type="entry name" value="Peptidase_M42"/>
</dbReference>
<evidence type="ECO:0000256" key="1">
    <source>
        <dbReference type="ARBA" id="ARBA00006272"/>
    </source>
</evidence>
<dbReference type="Gene3D" id="3.40.630.10">
    <property type="entry name" value="Zn peptidases"/>
    <property type="match status" value="1"/>
</dbReference>
<evidence type="ECO:0000256" key="4">
    <source>
        <dbReference type="ARBA" id="ARBA00022723"/>
    </source>
</evidence>
<keyword evidence="4" id="KW-0479">Metal-binding</keyword>
<comment type="similarity">
    <text evidence="1">Belongs to the peptidase M42 family.</text>
</comment>
<dbReference type="SUPFAM" id="SSF101821">
    <property type="entry name" value="Aminopeptidase/glucanase lid domain"/>
    <property type="match status" value="1"/>
</dbReference>
<keyword evidence="2" id="KW-0031">Aminopeptidase</keyword>
<dbReference type="AlphaFoldDB" id="A0A397QF25"/>
<keyword evidence="3" id="KW-0645">Protease</keyword>
<dbReference type="PANTHER" id="PTHR32481">
    <property type="entry name" value="AMINOPEPTIDASE"/>
    <property type="match status" value="1"/>
</dbReference>
<accession>A0A397QF25</accession>
<dbReference type="InterPro" id="IPR017537">
    <property type="entry name" value="Peptidase_M42_hydrolase"/>
</dbReference>
<proteinExistence type="inferred from homology"/>
<dbReference type="NCBIfam" id="TIGR03106">
    <property type="entry name" value="trio_M42_hydro"/>
    <property type="match status" value="1"/>
</dbReference>
<evidence type="ECO:0000313" key="8">
    <source>
        <dbReference type="Proteomes" id="UP000266273"/>
    </source>
</evidence>
<dbReference type="Gene3D" id="2.40.30.40">
    <property type="entry name" value="Peptidase M42, domain 2"/>
    <property type="match status" value="1"/>
</dbReference>
<dbReference type="Proteomes" id="UP000266273">
    <property type="component" value="Unassembled WGS sequence"/>
</dbReference>
<dbReference type="EMBL" id="QXDF01000001">
    <property type="protein sequence ID" value="RIA56654.1"/>
    <property type="molecule type" value="Genomic_DNA"/>
</dbReference>
<dbReference type="GO" id="GO:0006508">
    <property type="term" value="P:proteolysis"/>
    <property type="evidence" value="ECO:0007669"/>
    <property type="project" value="UniProtKB-KW"/>
</dbReference>
<evidence type="ECO:0000313" key="7">
    <source>
        <dbReference type="EMBL" id="RIA56654.1"/>
    </source>
</evidence>
<gene>
    <name evidence="7" type="ORF">BXY53_1760</name>
</gene>
<keyword evidence="5 7" id="KW-0378">Hydrolase</keyword>
<dbReference type="SUPFAM" id="SSF53187">
    <property type="entry name" value="Zn-dependent exopeptidases"/>
    <property type="match status" value="1"/>
</dbReference>
<dbReference type="PANTHER" id="PTHR32481:SF7">
    <property type="entry name" value="AMINOPEPTIDASE YHFE-RELATED"/>
    <property type="match status" value="1"/>
</dbReference>
<comment type="caution">
    <text evidence="7">The sequence shown here is derived from an EMBL/GenBank/DDBJ whole genome shotgun (WGS) entry which is preliminary data.</text>
</comment>
<dbReference type="RefSeq" id="WP_245410397.1">
    <property type="nucleotide sequence ID" value="NZ_QXDF01000001.1"/>
</dbReference>
<keyword evidence="8" id="KW-1185">Reference proteome</keyword>
<name>A0A397QF25_9HYPH</name>
<feature type="region of interest" description="Disordered" evidence="6">
    <location>
        <begin position="360"/>
        <end position="428"/>
    </location>
</feature>
<feature type="compositionally biased region" description="Basic and acidic residues" evidence="6">
    <location>
        <begin position="372"/>
        <end position="384"/>
    </location>
</feature>
<dbReference type="InterPro" id="IPR051464">
    <property type="entry name" value="Peptidase_M42_aminopept"/>
</dbReference>
<evidence type="ECO:0000256" key="5">
    <source>
        <dbReference type="ARBA" id="ARBA00022801"/>
    </source>
</evidence>
<dbReference type="GO" id="GO:0004177">
    <property type="term" value="F:aminopeptidase activity"/>
    <property type="evidence" value="ECO:0007669"/>
    <property type="project" value="UniProtKB-KW"/>
</dbReference>
<reference evidence="7 8" key="1">
    <citation type="submission" date="2018-08" db="EMBL/GenBank/DDBJ databases">
        <title>Genomic Encyclopedia of Archaeal and Bacterial Type Strains, Phase II (KMG-II): from individual species to whole genera.</title>
        <authorList>
            <person name="Goeker M."/>
        </authorList>
    </citation>
    <scope>NUCLEOTIDE SEQUENCE [LARGE SCALE GENOMIC DNA]</scope>
    <source>
        <strain evidence="7 8">DSM 5002</strain>
    </source>
</reference>
<dbReference type="Pfam" id="PF05343">
    <property type="entry name" value="Peptidase_M42"/>
    <property type="match status" value="1"/>
</dbReference>
<protein>
    <submittedName>
        <fullName evidence="7">Peptidase M42 family hydrolase</fullName>
    </submittedName>
</protein>
<evidence type="ECO:0000256" key="6">
    <source>
        <dbReference type="SAM" id="MobiDB-lite"/>
    </source>
</evidence>
<evidence type="ECO:0000256" key="3">
    <source>
        <dbReference type="ARBA" id="ARBA00022670"/>
    </source>
</evidence>
<dbReference type="GO" id="GO:0046872">
    <property type="term" value="F:metal ion binding"/>
    <property type="evidence" value="ECO:0007669"/>
    <property type="project" value="UniProtKB-KW"/>
</dbReference>
<dbReference type="CDD" id="cd05657">
    <property type="entry name" value="M42_glucanase_like"/>
    <property type="match status" value="1"/>
</dbReference>
<sequence>MSRIRDLKMDTGYLLSTLKTLLNIPSPTGMTDLAVGFVCSELTKLDIPYELTRRGAIRANLPGARTSPDRSVSTHLDTLGAIVKRIKPSGRLEISPVGHWSARFAEGARVTVFMDEARKLRGTILPLKASGHTYGDEVDELPISWSNVEVRLDERIENAQDTMALGVNVGDIIAVDSNPQFEGNGFINARHLDDKAGVAAVLTAAKAIQEAGLTVPLDCHLLFTISEEVGVGASHILHGDVAEMVSVDNGTIAPEQNTSEYGVTVAMQDSSGPFDWHLTRSLLHLCQRFNIEHTRDVFNHYRSDAAAAMEAGNDMRAALICFALDASHGYERTHVDSLIALARLVSVYMQSPRLFERDEEALGPMGDLPASEYERIDEGPEARGVDTSGAAHGKIPAREPAEMAEAHAKTYATTDAAPATGKDGGRLD</sequence>
<evidence type="ECO:0000256" key="2">
    <source>
        <dbReference type="ARBA" id="ARBA00022438"/>
    </source>
</evidence>
<organism evidence="7 8">
    <name type="scientific">Dichotomicrobium thermohalophilum</name>
    <dbReference type="NCBI Taxonomy" id="933063"/>
    <lineage>
        <taxon>Bacteria</taxon>
        <taxon>Pseudomonadati</taxon>
        <taxon>Pseudomonadota</taxon>
        <taxon>Alphaproteobacteria</taxon>
        <taxon>Hyphomicrobiales</taxon>
        <taxon>Hyphomicrobiaceae</taxon>
        <taxon>Dichotomicrobium</taxon>
    </lineage>
</organism>
<feature type="compositionally biased region" description="Basic and acidic residues" evidence="6">
    <location>
        <begin position="396"/>
        <end position="408"/>
    </location>
</feature>
<dbReference type="InterPro" id="IPR023367">
    <property type="entry name" value="Peptidase_M42_dom2"/>
</dbReference>